<proteinExistence type="predicted"/>
<dbReference type="EMBL" id="MN739215">
    <property type="protein sequence ID" value="QHS93974.1"/>
    <property type="molecule type" value="Genomic_DNA"/>
</dbReference>
<reference evidence="1" key="1">
    <citation type="journal article" date="2020" name="Nature">
        <title>Giant virus diversity and host interactions through global metagenomics.</title>
        <authorList>
            <person name="Schulz F."/>
            <person name="Roux S."/>
            <person name="Paez-Espino D."/>
            <person name="Jungbluth S."/>
            <person name="Walsh D.A."/>
            <person name="Denef V.J."/>
            <person name="McMahon K.D."/>
            <person name="Konstantinidis K.T."/>
            <person name="Eloe-Fadrosh E.A."/>
            <person name="Kyrpides N.C."/>
            <person name="Woyke T."/>
        </authorList>
    </citation>
    <scope>NUCLEOTIDE SEQUENCE</scope>
    <source>
        <strain evidence="1">GVMAG-M-3300018416-26</strain>
    </source>
</reference>
<organism evidence="1">
    <name type="scientific">viral metagenome</name>
    <dbReference type="NCBI Taxonomy" id="1070528"/>
    <lineage>
        <taxon>unclassified sequences</taxon>
        <taxon>metagenomes</taxon>
        <taxon>organismal metagenomes</taxon>
    </lineage>
</organism>
<sequence>MDVKENKTRRKRNVEKISIEISKMSRSMELISLSIDDDVQEKLTNIYSKSGNTHFIYSNKKLPFENACPFLYMK</sequence>
<name>A0A6C0BQR4_9ZZZZ</name>
<accession>A0A6C0BQR4</accession>
<evidence type="ECO:0000313" key="1">
    <source>
        <dbReference type="EMBL" id="QHS93974.1"/>
    </source>
</evidence>
<protein>
    <submittedName>
        <fullName evidence="1">Uncharacterized protein</fullName>
    </submittedName>
</protein>
<dbReference type="AlphaFoldDB" id="A0A6C0BQR4"/>